<evidence type="ECO:0000313" key="11">
    <source>
        <dbReference type="Proteomes" id="UP001058533"/>
    </source>
</evidence>
<evidence type="ECO:0000259" key="9">
    <source>
        <dbReference type="PROSITE" id="PS50059"/>
    </source>
</evidence>
<evidence type="ECO:0000313" key="10">
    <source>
        <dbReference type="EMBL" id="UUL83004.1"/>
    </source>
</evidence>
<dbReference type="SUPFAM" id="SSF54534">
    <property type="entry name" value="FKBP-like"/>
    <property type="match status" value="1"/>
</dbReference>
<feature type="domain" description="PPIase FKBP-type" evidence="9">
    <location>
        <begin position="85"/>
        <end position="174"/>
    </location>
</feature>
<dbReference type="Pfam" id="PF00254">
    <property type="entry name" value="FKBP_C"/>
    <property type="match status" value="1"/>
</dbReference>
<feature type="compositionally biased region" description="Gly residues" evidence="7">
    <location>
        <begin position="192"/>
        <end position="208"/>
    </location>
</feature>
<dbReference type="PROSITE" id="PS50059">
    <property type="entry name" value="FKBP_PPIASE"/>
    <property type="match status" value="1"/>
</dbReference>
<evidence type="ECO:0000256" key="3">
    <source>
        <dbReference type="ARBA" id="ARBA00023110"/>
    </source>
</evidence>
<dbReference type="Pfam" id="PF01346">
    <property type="entry name" value="FKBP_N"/>
    <property type="match status" value="1"/>
</dbReference>
<comment type="catalytic activity">
    <reaction evidence="1 5 6">
        <text>[protein]-peptidylproline (omega=180) = [protein]-peptidylproline (omega=0)</text>
        <dbReference type="Rhea" id="RHEA:16237"/>
        <dbReference type="Rhea" id="RHEA-COMP:10747"/>
        <dbReference type="Rhea" id="RHEA-COMP:10748"/>
        <dbReference type="ChEBI" id="CHEBI:83833"/>
        <dbReference type="ChEBI" id="CHEBI:83834"/>
        <dbReference type="EC" id="5.2.1.8"/>
    </reaction>
</comment>
<dbReference type="EMBL" id="CP101740">
    <property type="protein sequence ID" value="UUL83004.1"/>
    <property type="molecule type" value="Genomic_DNA"/>
</dbReference>
<feature type="transmembrane region" description="Helical" evidence="8">
    <location>
        <begin position="15"/>
        <end position="35"/>
    </location>
</feature>
<comment type="similarity">
    <text evidence="2 6">Belongs to the FKBP-type PPIase family.</text>
</comment>
<organism evidence="10 11">
    <name type="scientific">Sphingomonas qomolangmaensis</name>
    <dbReference type="NCBI Taxonomy" id="2918765"/>
    <lineage>
        <taxon>Bacteria</taxon>
        <taxon>Pseudomonadati</taxon>
        <taxon>Pseudomonadota</taxon>
        <taxon>Alphaproteobacteria</taxon>
        <taxon>Sphingomonadales</taxon>
        <taxon>Sphingomonadaceae</taxon>
        <taxon>Sphingomonas</taxon>
    </lineage>
</organism>
<dbReference type="InterPro" id="IPR001179">
    <property type="entry name" value="PPIase_FKBP_dom"/>
</dbReference>
<feature type="compositionally biased region" description="Pro residues" evidence="7">
    <location>
        <begin position="209"/>
        <end position="219"/>
    </location>
</feature>
<dbReference type="Gene3D" id="3.10.50.40">
    <property type="match status" value="1"/>
</dbReference>
<dbReference type="InterPro" id="IPR000774">
    <property type="entry name" value="PPIase_FKBP_N"/>
</dbReference>
<dbReference type="InterPro" id="IPR046357">
    <property type="entry name" value="PPIase_dom_sf"/>
</dbReference>
<sequence>MSTTAAPIRPTKRGYLVWLWVGVLVAVLIAGLLAWRGTAAVVADTGSNAQFLAYNAGQPGVEQTASGLQYRVLEAGEGDARPTDTDLVLVNYTGKLRDGETFDASQQPTPMSPTQVVPGFGEGLKLMPKGSKYRFWIKPELAYGAEPRRDPSTGQEVIPGEALLVFDVEMVDFVPEAVVRQMQQQQMMQQGAPGGAMPGGAMPGGAMPGGPPAPPAAGQ</sequence>
<evidence type="ECO:0000256" key="8">
    <source>
        <dbReference type="SAM" id="Phobius"/>
    </source>
</evidence>
<dbReference type="PANTHER" id="PTHR43811:SF19">
    <property type="entry name" value="39 KDA FK506-BINDING NUCLEAR PROTEIN"/>
    <property type="match status" value="1"/>
</dbReference>
<evidence type="ECO:0000256" key="6">
    <source>
        <dbReference type="RuleBase" id="RU003915"/>
    </source>
</evidence>
<gene>
    <name evidence="10" type="ORF">NMP03_01865</name>
</gene>
<dbReference type="RefSeq" id="WP_256506848.1">
    <property type="nucleotide sequence ID" value="NZ_CP101740.1"/>
</dbReference>
<reference evidence="10" key="1">
    <citation type="submission" date="2022-07" db="EMBL/GenBank/DDBJ databases">
        <title>Sphingomonas sp. nov., a novel bacterium isolated from the north slope of the Mount Everest.</title>
        <authorList>
            <person name="Cui X."/>
            <person name="Liu Y."/>
        </authorList>
    </citation>
    <scope>NUCLEOTIDE SEQUENCE</scope>
    <source>
        <strain evidence="10">S5-59</strain>
    </source>
</reference>
<proteinExistence type="inferred from homology"/>
<keyword evidence="3 5" id="KW-0697">Rotamase</keyword>
<dbReference type="Proteomes" id="UP001058533">
    <property type="component" value="Chromosome"/>
</dbReference>
<accession>A0ABY5L7P9</accession>
<keyword evidence="8" id="KW-1133">Transmembrane helix</keyword>
<dbReference type="GO" id="GO:0003755">
    <property type="term" value="F:peptidyl-prolyl cis-trans isomerase activity"/>
    <property type="evidence" value="ECO:0007669"/>
    <property type="project" value="UniProtKB-EC"/>
</dbReference>
<feature type="region of interest" description="Disordered" evidence="7">
    <location>
        <begin position="189"/>
        <end position="219"/>
    </location>
</feature>
<evidence type="ECO:0000256" key="7">
    <source>
        <dbReference type="SAM" id="MobiDB-lite"/>
    </source>
</evidence>
<keyword evidence="8" id="KW-0812">Transmembrane</keyword>
<keyword evidence="4 5" id="KW-0413">Isomerase</keyword>
<protein>
    <recommendedName>
        <fullName evidence="6">Peptidyl-prolyl cis-trans isomerase</fullName>
        <ecNumber evidence="6">5.2.1.8</ecNumber>
    </recommendedName>
</protein>
<evidence type="ECO:0000256" key="2">
    <source>
        <dbReference type="ARBA" id="ARBA00006577"/>
    </source>
</evidence>
<evidence type="ECO:0000256" key="4">
    <source>
        <dbReference type="ARBA" id="ARBA00023235"/>
    </source>
</evidence>
<keyword evidence="11" id="KW-1185">Reference proteome</keyword>
<evidence type="ECO:0000256" key="5">
    <source>
        <dbReference type="PROSITE-ProRule" id="PRU00277"/>
    </source>
</evidence>
<dbReference type="PANTHER" id="PTHR43811">
    <property type="entry name" value="FKBP-TYPE PEPTIDYL-PROLYL CIS-TRANS ISOMERASE FKPA"/>
    <property type="match status" value="1"/>
</dbReference>
<evidence type="ECO:0000256" key="1">
    <source>
        <dbReference type="ARBA" id="ARBA00000971"/>
    </source>
</evidence>
<name>A0ABY5L7P9_9SPHN</name>
<dbReference type="EC" id="5.2.1.8" evidence="6"/>
<keyword evidence="8" id="KW-0472">Membrane</keyword>